<dbReference type="PANTHER" id="PTHR30330:SF3">
    <property type="entry name" value="TRANSCRIPTIONAL REGULATOR, LRP FAMILY"/>
    <property type="match status" value="1"/>
</dbReference>
<feature type="transmembrane region" description="Helical" evidence="8">
    <location>
        <begin position="212"/>
        <end position="233"/>
    </location>
</feature>
<evidence type="ECO:0000256" key="1">
    <source>
        <dbReference type="ARBA" id="ARBA00004651"/>
    </source>
</evidence>
<proteinExistence type="inferred from homology"/>
<dbReference type="AlphaFoldDB" id="A0A0S4M4J8"/>
<gene>
    <name evidence="9" type="ORF">Ark11_0819</name>
</gene>
<feature type="transmembrane region" description="Helical" evidence="8">
    <location>
        <begin position="305"/>
        <end position="331"/>
    </location>
</feature>
<feature type="transmembrane region" description="Helical" evidence="8">
    <location>
        <begin position="69"/>
        <end position="95"/>
    </location>
</feature>
<feature type="transmembrane region" description="Helical" evidence="8">
    <location>
        <begin position="101"/>
        <end position="120"/>
    </location>
</feature>
<accession>A0A0S4M4J8</accession>
<keyword evidence="5 8" id="KW-0812">Transmembrane</keyword>
<dbReference type="NCBIfam" id="TIGR00835">
    <property type="entry name" value="agcS"/>
    <property type="match status" value="1"/>
</dbReference>
<keyword evidence="8" id="KW-0997">Cell inner membrane</keyword>
<keyword evidence="10" id="KW-1185">Reference proteome</keyword>
<comment type="subcellular location">
    <subcellularLocation>
        <location evidence="8">Cell inner membrane</location>
        <topology evidence="8">Multi-pass membrane protein</topology>
    </subcellularLocation>
    <subcellularLocation>
        <location evidence="1">Cell membrane</location>
        <topology evidence="1">Multi-pass membrane protein</topology>
    </subcellularLocation>
</comment>
<reference evidence="10" key="1">
    <citation type="submission" date="2015-11" db="EMBL/GenBank/DDBJ databases">
        <authorList>
            <person name="Seth-Smith H.M.B."/>
        </authorList>
    </citation>
    <scope>NUCLEOTIDE SEQUENCE [LARGE SCALE GENOMIC DNA]</scope>
    <source>
        <strain evidence="10">2013Ark11</strain>
    </source>
</reference>
<keyword evidence="8" id="KW-0769">Symport</keyword>
<dbReference type="Gene3D" id="1.20.1740.10">
    <property type="entry name" value="Amino acid/polyamine transporter I"/>
    <property type="match status" value="1"/>
</dbReference>
<evidence type="ECO:0000256" key="4">
    <source>
        <dbReference type="ARBA" id="ARBA00022475"/>
    </source>
</evidence>
<dbReference type="GO" id="GO:0005886">
    <property type="term" value="C:plasma membrane"/>
    <property type="evidence" value="ECO:0007669"/>
    <property type="project" value="UniProtKB-SubCell"/>
</dbReference>
<keyword evidence="6 8" id="KW-1133">Transmembrane helix</keyword>
<dbReference type="Pfam" id="PF01235">
    <property type="entry name" value="Na_Ala_symp"/>
    <property type="match status" value="1"/>
</dbReference>
<evidence type="ECO:0000256" key="2">
    <source>
        <dbReference type="ARBA" id="ARBA00009261"/>
    </source>
</evidence>
<organism evidence="9 10">
    <name type="scientific">Candidatus Ichthyocystis hellenicum</name>
    <dbReference type="NCBI Taxonomy" id="1561003"/>
    <lineage>
        <taxon>Bacteria</taxon>
        <taxon>Pseudomonadati</taxon>
        <taxon>Pseudomonadota</taxon>
        <taxon>Betaproteobacteria</taxon>
        <taxon>Burkholderiales</taxon>
        <taxon>Candidatus Ichthyocystis</taxon>
    </lineage>
</organism>
<evidence type="ECO:0000256" key="7">
    <source>
        <dbReference type="ARBA" id="ARBA00023136"/>
    </source>
</evidence>
<protein>
    <submittedName>
        <fullName evidence="9">Sodium:alanine symporter</fullName>
    </submittedName>
</protein>
<evidence type="ECO:0000256" key="5">
    <source>
        <dbReference type="ARBA" id="ARBA00022692"/>
    </source>
</evidence>
<dbReference type="PANTHER" id="PTHR30330">
    <property type="entry name" value="AGSS FAMILY TRANSPORTER, SODIUM-ALANINE"/>
    <property type="match status" value="1"/>
</dbReference>
<dbReference type="PRINTS" id="PR00175">
    <property type="entry name" value="NAALASMPORT"/>
</dbReference>
<feature type="transmembrane region" description="Helical" evidence="8">
    <location>
        <begin position="150"/>
        <end position="172"/>
    </location>
</feature>
<dbReference type="STRING" id="1561003.Ark11_0819"/>
<keyword evidence="3 8" id="KW-0813">Transport</keyword>
<dbReference type="EMBL" id="LN906597">
    <property type="protein sequence ID" value="CUT17642.1"/>
    <property type="molecule type" value="Genomic_DNA"/>
</dbReference>
<evidence type="ECO:0000256" key="8">
    <source>
        <dbReference type="RuleBase" id="RU363064"/>
    </source>
</evidence>
<feature type="transmembrane region" description="Helical" evidence="8">
    <location>
        <begin position="381"/>
        <end position="405"/>
    </location>
</feature>
<comment type="similarity">
    <text evidence="2 8">Belongs to the alanine or glycine:cation symporter (AGCS) (TC 2.A.25) family.</text>
</comment>
<evidence type="ECO:0000313" key="9">
    <source>
        <dbReference type="EMBL" id="CUT17642.1"/>
    </source>
</evidence>
<dbReference type="RefSeq" id="WP_242641396.1">
    <property type="nucleotide sequence ID" value="NZ_FLSL01000081.1"/>
</dbReference>
<sequence>MQPLVNYVGIVHDFFWGAPMIILFLGTGLALQINLKFMPIKSIYNGFRAIFHSWRNSGSSKNPGQISSYAALMTGLASTVGTGNIVGVASAIAIGGPGSVFWMWCTAITGIATKYAEVFLSVRFRRHKDGEFFGGPMYVILDGMGKKWRWLATMFAVFTIISGLGTGTMTQINSISDAMWQTFAVPHLASGAIAAVLIGFITMGGIKRIGKVAHYLVPWMCVSYVGMGLFILLTHFREVPSAFCLIFKHAFHPTAAIGGFAGSSIMNSIRYGIARGVFCNEAGTGTAAIAQAAGKTDDAVNSGMIGMMGVFIDTMFICTITALVVIVTGTWTSGNIGIQLFSNAVEQSMHEYGVYLLDAEIIVFAFTTILAWSYYTERAWVFLFSGKSIFVLQIMTIGVLLLGSVSHIKIVWLFSDLTNALMAIPNIISIVFFIPLIRRVTNDYLSADKKEQHVSTNAPSCSP</sequence>
<evidence type="ECO:0000313" key="10">
    <source>
        <dbReference type="Proteomes" id="UP000198651"/>
    </source>
</evidence>
<keyword evidence="7 8" id="KW-0472">Membrane</keyword>
<feature type="transmembrane region" description="Helical" evidence="8">
    <location>
        <begin position="178"/>
        <end position="200"/>
    </location>
</feature>
<evidence type="ECO:0000256" key="3">
    <source>
        <dbReference type="ARBA" id="ARBA00022448"/>
    </source>
</evidence>
<dbReference type="PATRIC" id="fig|1561003.3.peg.817"/>
<evidence type="ECO:0000256" key="6">
    <source>
        <dbReference type="ARBA" id="ARBA00022989"/>
    </source>
</evidence>
<feature type="transmembrane region" description="Helical" evidence="8">
    <location>
        <begin position="417"/>
        <end position="437"/>
    </location>
</feature>
<keyword evidence="4" id="KW-1003">Cell membrane</keyword>
<dbReference type="GO" id="GO:0005283">
    <property type="term" value="F:amino acid:sodium symporter activity"/>
    <property type="evidence" value="ECO:0007669"/>
    <property type="project" value="InterPro"/>
</dbReference>
<dbReference type="Proteomes" id="UP000198651">
    <property type="component" value="Chromosome I"/>
</dbReference>
<feature type="transmembrane region" description="Helical" evidence="8">
    <location>
        <begin position="352"/>
        <end position="375"/>
    </location>
</feature>
<name>A0A0S4M4J8_9BURK</name>
<feature type="transmembrane region" description="Helical" evidence="8">
    <location>
        <begin position="14"/>
        <end position="35"/>
    </location>
</feature>
<dbReference type="InterPro" id="IPR001463">
    <property type="entry name" value="Na/Ala_symport"/>
</dbReference>